<gene>
    <name evidence="5" type="ORF">ACFQZV_10200</name>
</gene>
<proteinExistence type="predicted"/>
<dbReference type="Gene3D" id="1.10.10.60">
    <property type="entry name" value="Homeodomain-like"/>
    <property type="match status" value="1"/>
</dbReference>
<dbReference type="SMART" id="SM00342">
    <property type="entry name" value="HTH_ARAC"/>
    <property type="match status" value="1"/>
</dbReference>
<keyword evidence="2" id="KW-0238">DNA-binding</keyword>
<dbReference type="InterPro" id="IPR050204">
    <property type="entry name" value="AraC_XylS_family_regulators"/>
</dbReference>
<dbReference type="EMBL" id="JBHTIM010000001">
    <property type="protein sequence ID" value="MFD0781661.1"/>
    <property type="molecule type" value="Genomic_DNA"/>
</dbReference>
<dbReference type="PROSITE" id="PS01124">
    <property type="entry name" value="HTH_ARAC_FAMILY_2"/>
    <property type="match status" value="1"/>
</dbReference>
<evidence type="ECO:0000313" key="5">
    <source>
        <dbReference type="EMBL" id="MFD0781661.1"/>
    </source>
</evidence>
<dbReference type="InterPro" id="IPR009057">
    <property type="entry name" value="Homeodomain-like_sf"/>
</dbReference>
<dbReference type="SUPFAM" id="SSF46689">
    <property type="entry name" value="Homeodomain-like"/>
    <property type="match status" value="1"/>
</dbReference>
<feature type="domain" description="HTH araC/xylS-type" evidence="4">
    <location>
        <begin position="158"/>
        <end position="254"/>
    </location>
</feature>
<name>A0ABW2ZSU4_9MICO</name>
<sequence>MAAEDAYLIAVSRCAVLTGSVGGVLDAAQAFDPMGSTVMLLHTRNHAAGSDGQTPTLKSYLVAERHLCNSARSDAARAVVVPRDPLETAGTPVTTAALEATPLVRASRAVVTSLHRDLRRGTPSNDRVEHVLINLVVQIAREQTSTLPHIEEENPLLVRVHDLIDAHHRDARFDVAHLAEALHFSRRQVYRIVGDGVAAMLSQRRVTTASELLRQNPELSIAEVARRSGFTSASQLRLHMNRRWNMTPSEYRQAAVH</sequence>
<dbReference type="Proteomes" id="UP001597042">
    <property type="component" value="Unassembled WGS sequence"/>
</dbReference>
<keyword evidence="1" id="KW-0805">Transcription regulation</keyword>
<evidence type="ECO:0000256" key="1">
    <source>
        <dbReference type="ARBA" id="ARBA00023015"/>
    </source>
</evidence>
<comment type="caution">
    <text evidence="5">The sequence shown here is derived from an EMBL/GenBank/DDBJ whole genome shotgun (WGS) entry which is preliminary data.</text>
</comment>
<evidence type="ECO:0000259" key="4">
    <source>
        <dbReference type="PROSITE" id="PS01124"/>
    </source>
</evidence>
<dbReference type="InterPro" id="IPR018060">
    <property type="entry name" value="HTH_AraC"/>
</dbReference>
<dbReference type="Pfam" id="PF12833">
    <property type="entry name" value="HTH_18"/>
    <property type="match status" value="1"/>
</dbReference>
<keyword evidence="3" id="KW-0804">Transcription</keyword>
<evidence type="ECO:0000313" key="6">
    <source>
        <dbReference type="Proteomes" id="UP001597042"/>
    </source>
</evidence>
<evidence type="ECO:0000256" key="3">
    <source>
        <dbReference type="ARBA" id="ARBA00023163"/>
    </source>
</evidence>
<dbReference type="PANTHER" id="PTHR46796">
    <property type="entry name" value="HTH-TYPE TRANSCRIPTIONAL ACTIVATOR RHAS-RELATED"/>
    <property type="match status" value="1"/>
</dbReference>
<reference evidence="6" key="1">
    <citation type="journal article" date="2019" name="Int. J. Syst. Evol. Microbiol.">
        <title>The Global Catalogue of Microorganisms (GCM) 10K type strain sequencing project: providing services to taxonomists for standard genome sequencing and annotation.</title>
        <authorList>
            <consortium name="The Broad Institute Genomics Platform"/>
            <consortium name="The Broad Institute Genome Sequencing Center for Infectious Disease"/>
            <person name="Wu L."/>
            <person name="Ma J."/>
        </authorList>
    </citation>
    <scope>NUCLEOTIDE SEQUENCE [LARGE SCALE GENOMIC DNA]</scope>
    <source>
        <strain evidence="6">CCUG 50754</strain>
    </source>
</reference>
<keyword evidence="6" id="KW-1185">Reference proteome</keyword>
<protein>
    <submittedName>
        <fullName evidence="5">Helix-turn-helix domain-containing protein</fullName>
    </submittedName>
</protein>
<dbReference type="RefSeq" id="WP_378749182.1">
    <property type="nucleotide sequence ID" value="NZ_JBHSSV010000001.1"/>
</dbReference>
<accession>A0ABW2ZSU4</accession>
<organism evidence="5 6">
    <name type="scientific">Microbacterium koreense</name>
    <dbReference type="NCBI Taxonomy" id="323761"/>
    <lineage>
        <taxon>Bacteria</taxon>
        <taxon>Bacillati</taxon>
        <taxon>Actinomycetota</taxon>
        <taxon>Actinomycetes</taxon>
        <taxon>Micrococcales</taxon>
        <taxon>Microbacteriaceae</taxon>
        <taxon>Microbacterium</taxon>
    </lineage>
</organism>
<evidence type="ECO:0000256" key="2">
    <source>
        <dbReference type="ARBA" id="ARBA00023125"/>
    </source>
</evidence>